<dbReference type="OrthoDB" id="9800666at2"/>
<dbReference type="PANTHER" id="PTHR39335">
    <property type="entry name" value="BLL4220 PROTEIN"/>
    <property type="match status" value="1"/>
</dbReference>
<evidence type="ECO:0000313" key="3">
    <source>
        <dbReference type="Proteomes" id="UP000192936"/>
    </source>
</evidence>
<reference evidence="2 3" key="1">
    <citation type="submission" date="2017-04" db="EMBL/GenBank/DDBJ databases">
        <authorList>
            <person name="Afonso C.L."/>
            <person name="Miller P.J."/>
            <person name="Scott M.A."/>
            <person name="Spackman E."/>
            <person name="Goraichik I."/>
            <person name="Dimitrov K.M."/>
            <person name="Suarez D.L."/>
            <person name="Swayne D.E."/>
        </authorList>
    </citation>
    <scope>NUCLEOTIDE SEQUENCE [LARGE SCALE GENOMIC DNA]</scope>
    <source>
        <strain evidence="2 3">A2P</strain>
    </source>
</reference>
<keyword evidence="1" id="KW-0732">Signal</keyword>
<dbReference type="Proteomes" id="UP000192936">
    <property type="component" value="Unassembled WGS sequence"/>
</dbReference>
<dbReference type="InterPro" id="IPR005297">
    <property type="entry name" value="Lipoprotein_repeat"/>
</dbReference>
<dbReference type="AlphaFoldDB" id="A0A1X7EIJ9"/>
<protein>
    <submittedName>
        <fullName evidence="2">Predicted lipoprotein with conserved Yx(FWY)xxD motif</fullName>
    </submittedName>
</protein>
<dbReference type="EMBL" id="FXAK01000002">
    <property type="protein sequence ID" value="SMF34524.1"/>
    <property type="molecule type" value="Genomic_DNA"/>
</dbReference>
<evidence type="ECO:0000256" key="1">
    <source>
        <dbReference type="SAM" id="SignalP"/>
    </source>
</evidence>
<organism evidence="2 3">
    <name type="scientific">Azospirillum oryzae</name>
    <dbReference type="NCBI Taxonomy" id="286727"/>
    <lineage>
        <taxon>Bacteria</taxon>
        <taxon>Pseudomonadati</taxon>
        <taxon>Pseudomonadota</taxon>
        <taxon>Alphaproteobacteria</taxon>
        <taxon>Rhodospirillales</taxon>
        <taxon>Azospirillaceae</taxon>
        <taxon>Azospirillum</taxon>
    </lineage>
</organism>
<dbReference type="InterPro" id="IPR014558">
    <property type="entry name" value="UCP029720"/>
</dbReference>
<proteinExistence type="predicted"/>
<dbReference type="RefSeq" id="WP_143266365.1">
    <property type="nucleotide sequence ID" value="NZ_FXAK01000002.1"/>
</dbReference>
<keyword evidence="2" id="KW-0449">Lipoprotein</keyword>
<dbReference type="GO" id="GO:0043448">
    <property type="term" value="P:alkane catabolic process"/>
    <property type="evidence" value="ECO:0007669"/>
    <property type="project" value="TreeGrafter"/>
</dbReference>
<feature type="chain" id="PRO_5012755916" evidence="1">
    <location>
        <begin position="26"/>
        <end position="131"/>
    </location>
</feature>
<dbReference type="STRING" id="286727.SAMN02982917_1724"/>
<evidence type="ECO:0000313" key="2">
    <source>
        <dbReference type="EMBL" id="SMF34524.1"/>
    </source>
</evidence>
<dbReference type="PIRSF" id="PIRSF029720">
    <property type="entry name" value="UCP029720"/>
    <property type="match status" value="1"/>
</dbReference>
<dbReference type="PANTHER" id="PTHR39335:SF1">
    <property type="entry name" value="BLL4220 PROTEIN"/>
    <property type="match status" value="1"/>
</dbReference>
<dbReference type="Pfam" id="PF03640">
    <property type="entry name" value="Lipoprotein_15"/>
    <property type="match status" value="2"/>
</dbReference>
<gene>
    <name evidence="2" type="ORF">SAMN02982917_1724</name>
</gene>
<accession>A0A1X7EIJ9</accession>
<name>A0A1X7EIJ9_9PROT</name>
<feature type="signal peptide" evidence="1">
    <location>
        <begin position="1"/>
        <end position="25"/>
    </location>
</feature>
<sequence length="131" mass="13735">MMSALRVTAAAIGLGAVLFGAPAFAQDKEPAMTGKTAMGPVLTDAKGMTLYVFDKDSAGKSACNGPCATNWPPLMAPASAKPMGKYTVVTRDDGSHQWAYNGKPLYTWAKDMKPGDTTGDGVNNVWHVAKP</sequence>